<evidence type="ECO:0000313" key="13">
    <source>
        <dbReference type="WBParaSite" id="Smp_136190.1"/>
    </source>
</evidence>
<sequence length="640" mass="75346">MGKITEEPLFQKKRKFELTNEFNLNTQFANPKEDDYFVIGPSDGKFSNSIAYRNKMKRNARSVSPKKKQENIGNGLKQQSSAQINRQIRKSSPILKPYRDEAIQTDGAHKALEEEIRRIRTEIENRKRILRAREEAKENKKHVKIENEIKQKPHTKTPKPIESDYSMVTRAPDAPRQHKSNKMPLQEYSENWKLEPPKAAVYTCEKSRLSEYQSAFKAPQFNYKLEPTKSTRPFTCKLDKFQSCKISYDTEYRHEYKPFKYVPIDQLKSSEVIENKDVHIIPLKRPSSAYGIREITMNNINDTEKRRIRALTPPSQIHTKPIQHRKKYTTEYNAKYIDYSDVLDVPQNQMKSSNKSISHDWYQETVVLRKKADAYRKRDRESHFSREHLAQLESDYVDHWDPPSDDNYMENLEKYREVLQMPRAGKPSTDLIFNPDEAVLPAIQRRRAMLGSHNVAEIMDQDDCSDTDYDQNIEYNNDHLSTQPCRRYKADMKCTRDNYVGILPAATKYNHTDEAYDSANHSLKSETDSIRLANSNEPRTNNSYIKQWSNDSKNHASKRQNHWFHNEYERKQRTVDETESLTSCSSLSEKSMESSARLAHETLERAQKQHERILREQKQYNENIYSPNAYSECECKRIEI</sequence>
<evidence type="ECO:0000256" key="10">
    <source>
        <dbReference type="SAM" id="Coils"/>
    </source>
</evidence>
<keyword evidence="5" id="KW-0963">Cytoplasm</keyword>
<keyword evidence="8" id="KW-0539">Nucleus</keyword>
<dbReference type="Pfam" id="PF15501">
    <property type="entry name" value="MDM1"/>
    <property type="match status" value="1"/>
</dbReference>
<feature type="region of interest" description="Disordered" evidence="11">
    <location>
        <begin position="57"/>
        <end position="86"/>
    </location>
</feature>
<keyword evidence="12" id="KW-1185">Reference proteome</keyword>
<dbReference type="GO" id="GO:0005874">
    <property type="term" value="C:microtubule"/>
    <property type="evidence" value="ECO:0007669"/>
    <property type="project" value="UniProtKB-KW"/>
</dbReference>
<dbReference type="GO" id="GO:0008017">
    <property type="term" value="F:microtubule binding"/>
    <property type="evidence" value="ECO:0007669"/>
    <property type="project" value="InterPro"/>
</dbReference>
<keyword evidence="7" id="KW-0206">Cytoskeleton</keyword>
<evidence type="ECO:0000313" key="12">
    <source>
        <dbReference type="Proteomes" id="UP000008854"/>
    </source>
</evidence>
<dbReference type="InterPro" id="IPR029136">
    <property type="entry name" value="MDM1"/>
</dbReference>
<feature type="coiled-coil region" evidence="10">
    <location>
        <begin position="109"/>
        <end position="146"/>
    </location>
</feature>
<proteinExistence type="inferred from homology"/>
<evidence type="ECO:0000256" key="5">
    <source>
        <dbReference type="ARBA" id="ARBA00022490"/>
    </source>
</evidence>
<accession>A0A3Q0KMH2</accession>
<organism evidence="12 13">
    <name type="scientific">Schistosoma mansoni</name>
    <name type="common">Blood fluke</name>
    <dbReference type="NCBI Taxonomy" id="6183"/>
    <lineage>
        <taxon>Eukaryota</taxon>
        <taxon>Metazoa</taxon>
        <taxon>Spiralia</taxon>
        <taxon>Lophotrochozoa</taxon>
        <taxon>Platyhelminthes</taxon>
        <taxon>Trematoda</taxon>
        <taxon>Digenea</taxon>
        <taxon>Strigeidida</taxon>
        <taxon>Schistosomatoidea</taxon>
        <taxon>Schistosomatidae</taxon>
        <taxon>Schistosoma</taxon>
    </lineage>
</organism>
<dbReference type="GO" id="GO:0005634">
    <property type="term" value="C:nucleus"/>
    <property type="evidence" value="ECO:0007669"/>
    <property type="project" value="UniProtKB-SubCell"/>
</dbReference>
<reference evidence="12" key="1">
    <citation type="journal article" date="2012" name="PLoS Negl. Trop. Dis.">
        <title>A systematically improved high quality genome and transcriptome of the human blood fluke Schistosoma mansoni.</title>
        <authorList>
            <person name="Protasio A.V."/>
            <person name="Tsai I.J."/>
            <person name="Babbage A."/>
            <person name="Nichol S."/>
            <person name="Hunt M."/>
            <person name="Aslett M.A."/>
            <person name="De Silva N."/>
            <person name="Velarde G.S."/>
            <person name="Anderson T.J."/>
            <person name="Clark R.C."/>
            <person name="Davidson C."/>
            <person name="Dillon G.P."/>
            <person name="Holroyd N.E."/>
            <person name="LoVerde P.T."/>
            <person name="Lloyd C."/>
            <person name="McQuillan J."/>
            <person name="Oliveira G."/>
            <person name="Otto T.D."/>
            <person name="Parker-Manuel S.J."/>
            <person name="Quail M.A."/>
            <person name="Wilson R.A."/>
            <person name="Zerlotini A."/>
            <person name="Dunne D.W."/>
            <person name="Berriman M."/>
        </authorList>
    </citation>
    <scope>NUCLEOTIDE SEQUENCE [LARGE SCALE GENOMIC DNA]</scope>
    <source>
        <strain evidence="12">Puerto Rican</strain>
    </source>
</reference>
<dbReference type="AlphaFoldDB" id="A0A3Q0KMH2"/>
<evidence type="ECO:0000256" key="7">
    <source>
        <dbReference type="ARBA" id="ARBA00023212"/>
    </source>
</evidence>
<dbReference type="PANTHER" id="PTHR32078">
    <property type="entry name" value="NUCLEAR PROTEIN MDM1"/>
    <property type="match status" value="1"/>
</dbReference>
<feature type="region of interest" description="Disordered" evidence="11">
    <location>
        <begin position="572"/>
        <end position="595"/>
    </location>
</feature>
<evidence type="ECO:0000256" key="1">
    <source>
        <dbReference type="ARBA" id="ARBA00004114"/>
    </source>
</evidence>
<name>A0A3Q0KMH2_SCHMA</name>
<comment type="subcellular location">
    <subcellularLocation>
        <location evidence="1">Cytoplasm</location>
        <location evidence="1">Cytoskeleton</location>
        <location evidence="1">Microtubule organizing center</location>
        <location evidence="1">Centrosome</location>
        <location evidence="1">Centriole</location>
    </subcellularLocation>
    <subcellularLocation>
        <location evidence="2">Nucleus</location>
    </subcellularLocation>
</comment>
<protein>
    <recommendedName>
        <fullName evidence="4">Nuclear protein MDM1</fullName>
    </recommendedName>
</protein>
<dbReference type="GO" id="GO:0005814">
    <property type="term" value="C:centriole"/>
    <property type="evidence" value="ECO:0007669"/>
    <property type="project" value="UniProtKB-SubCell"/>
</dbReference>
<reference evidence="13" key="2">
    <citation type="submission" date="2018-12" db="UniProtKB">
        <authorList>
            <consortium name="WormBaseParasite"/>
        </authorList>
    </citation>
    <scope>IDENTIFICATION</scope>
    <source>
        <strain evidence="13">Puerto Rican</strain>
    </source>
</reference>
<evidence type="ECO:0000256" key="6">
    <source>
        <dbReference type="ARBA" id="ARBA00022701"/>
    </source>
</evidence>
<evidence type="ECO:0000256" key="11">
    <source>
        <dbReference type="SAM" id="MobiDB-lite"/>
    </source>
</evidence>
<keyword evidence="10" id="KW-0175">Coiled coil</keyword>
<dbReference type="GO" id="GO:0046600">
    <property type="term" value="P:negative regulation of centriole replication"/>
    <property type="evidence" value="ECO:0007669"/>
    <property type="project" value="InterPro"/>
</dbReference>
<evidence type="ECO:0000256" key="4">
    <source>
        <dbReference type="ARBA" id="ARBA00013508"/>
    </source>
</evidence>
<evidence type="ECO:0000256" key="2">
    <source>
        <dbReference type="ARBA" id="ARBA00004123"/>
    </source>
</evidence>
<dbReference type="PANTHER" id="PTHR32078:SF1">
    <property type="entry name" value="NUCLEAR PROTEIN MDM1"/>
    <property type="match status" value="1"/>
</dbReference>
<keyword evidence="6" id="KW-0493">Microtubule</keyword>
<feature type="compositionally biased region" description="Basic residues" evidence="11">
    <location>
        <begin position="57"/>
        <end position="66"/>
    </location>
</feature>
<feature type="coiled-coil region" evidence="10">
    <location>
        <begin position="596"/>
        <end position="623"/>
    </location>
</feature>
<dbReference type="InParanoid" id="A0A3Q0KMH2"/>
<evidence type="ECO:0000256" key="8">
    <source>
        <dbReference type="ARBA" id="ARBA00023242"/>
    </source>
</evidence>
<evidence type="ECO:0000256" key="3">
    <source>
        <dbReference type="ARBA" id="ARBA00010494"/>
    </source>
</evidence>
<comment type="function">
    <text evidence="9">Microtubule-binding protein that negatively regulates centriole duplication. Binds to and stabilizes microtubules.</text>
</comment>
<feature type="compositionally biased region" description="Polar residues" evidence="11">
    <location>
        <begin position="76"/>
        <end position="86"/>
    </location>
</feature>
<feature type="compositionally biased region" description="Low complexity" evidence="11">
    <location>
        <begin position="580"/>
        <end position="595"/>
    </location>
</feature>
<evidence type="ECO:0000256" key="9">
    <source>
        <dbReference type="ARBA" id="ARBA00045771"/>
    </source>
</evidence>
<comment type="similarity">
    <text evidence="3">Belongs to the MDM1 family.</text>
</comment>
<dbReference type="Proteomes" id="UP000008854">
    <property type="component" value="Unassembled WGS sequence"/>
</dbReference>
<dbReference type="WBParaSite" id="Smp_136190.1">
    <property type="protein sequence ID" value="Smp_136190.1"/>
    <property type="gene ID" value="Smp_136190"/>
</dbReference>